<accession>A0ABS1WY49</accession>
<evidence type="ECO:0000313" key="3">
    <source>
        <dbReference type="Proteomes" id="UP000661077"/>
    </source>
</evidence>
<keyword evidence="1" id="KW-1133">Transmembrane helix</keyword>
<keyword evidence="1" id="KW-0472">Membrane</keyword>
<dbReference type="Proteomes" id="UP000661077">
    <property type="component" value="Unassembled WGS sequence"/>
</dbReference>
<gene>
    <name evidence="2" type="ORF">JM946_14270</name>
</gene>
<reference evidence="2 3" key="1">
    <citation type="journal article" date="2021" name="Int. J. Syst. Evol. Microbiol.">
        <title>Steroidobacter gossypii sp. nov., isolated from soil of cotton cropping field.</title>
        <authorList>
            <person name="Huang R."/>
            <person name="Yang S."/>
            <person name="Zhen C."/>
            <person name="Liu W."/>
        </authorList>
    </citation>
    <scope>NUCLEOTIDE SEQUENCE [LARGE SCALE GENOMIC DNA]</scope>
    <source>
        <strain evidence="2 3">S1-65</strain>
    </source>
</reference>
<proteinExistence type="predicted"/>
<sequence>MRAMPGDRQHFLLRNRRLRNWAAMFAVVALVAWVIEFATHLHVGHEAQVSGQTSHFCEMCAGFQAGASAAVLAHTIPKLQPERIQETAALPQPRLQLICSYRSRAPPHA</sequence>
<dbReference type="EMBL" id="JAEVLS010000003">
    <property type="protein sequence ID" value="MBM0105893.1"/>
    <property type="molecule type" value="Genomic_DNA"/>
</dbReference>
<evidence type="ECO:0000313" key="2">
    <source>
        <dbReference type="EMBL" id="MBM0105893.1"/>
    </source>
</evidence>
<protein>
    <submittedName>
        <fullName evidence="2">DUF2607 family protein</fullName>
    </submittedName>
</protein>
<name>A0ABS1WY49_9GAMM</name>
<organism evidence="2 3">
    <name type="scientific">Steroidobacter gossypii</name>
    <dbReference type="NCBI Taxonomy" id="2805490"/>
    <lineage>
        <taxon>Bacteria</taxon>
        <taxon>Pseudomonadati</taxon>
        <taxon>Pseudomonadota</taxon>
        <taxon>Gammaproteobacteria</taxon>
        <taxon>Steroidobacterales</taxon>
        <taxon>Steroidobacteraceae</taxon>
        <taxon>Steroidobacter</taxon>
    </lineage>
</organism>
<keyword evidence="1" id="KW-0812">Transmembrane</keyword>
<feature type="transmembrane region" description="Helical" evidence="1">
    <location>
        <begin position="21"/>
        <end position="43"/>
    </location>
</feature>
<keyword evidence="3" id="KW-1185">Reference proteome</keyword>
<dbReference type="RefSeq" id="WP_203167970.1">
    <property type="nucleotide sequence ID" value="NZ_JAEVLS010000003.1"/>
</dbReference>
<comment type="caution">
    <text evidence="2">The sequence shown here is derived from an EMBL/GenBank/DDBJ whole genome shotgun (WGS) entry which is preliminary data.</text>
</comment>
<evidence type="ECO:0000256" key="1">
    <source>
        <dbReference type="SAM" id="Phobius"/>
    </source>
</evidence>